<dbReference type="Proteomes" id="UP000483820">
    <property type="component" value="Chromosome I"/>
</dbReference>
<evidence type="ECO:0000313" key="8">
    <source>
        <dbReference type="Proteomes" id="UP000483820"/>
    </source>
</evidence>
<keyword evidence="2" id="KW-0677">Repeat</keyword>
<dbReference type="PROSITE" id="PS00478">
    <property type="entry name" value="LIM_DOMAIN_1"/>
    <property type="match status" value="1"/>
</dbReference>
<evidence type="ECO:0000256" key="2">
    <source>
        <dbReference type="ARBA" id="ARBA00022737"/>
    </source>
</evidence>
<proteinExistence type="predicted"/>
<dbReference type="FunFam" id="2.10.110.10:FF:000172">
    <property type="entry name" value="Protein CBG11874"/>
    <property type="match status" value="1"/>
</dbReference>
<dbReference type="GO" id="GO:0030018">
    <property type="term" value="C:Z disc"/>
    <property type="evidence" value="ECO:0007669"/>
    <property type="project" value="TreeGrafter"/>
</dbReference>
<sequence length="117" mass="13613">MFHITCLKCSVCQRTLGVTPCYPMHAFSSAFRCSDCHREATSPKCHGCKRPTFEKCVSAFDAYWHESCFKCKGCKKPFKRQEYVVHDGCAYDEDCYYRFVVKVETTTTNKKEKSFKD</sequence>
<dbReference type="InterPro" id="IPR001781">
    <property type="entry name" value="Znf_LIM"/>
</dbReference>
<comment type="caution">
    <text evidence="7">The sequence shown here is derived from an EMBL/GenBank/DDBJ whole genome shotgun (WGS) entry which is preliminary data.</text>
</comment>
<feature type="domain" description="LIM zinc-binding" evidence="6">
    <location>
        <begin position="43"/>
        <end position="102"/>
    </location>
</feature>
<dbReference type="GO" id="GO:0003712">
    <property type="term" value="F:transcription coregulator activity"/>
    <property type="evidence" value="ECO:0007669"/>
    <property type="project" value="TreeGrafter"/>
</dbReference>
<keyword evidence="1 5" id="KW-0479">Metal-binding</keyword>
<organism evidence="7 8">
    <name type="scientific">Caenorhabditis remanei</name>
    <name type="common">Caenorhabditis vulgaris</name>
    <dbReference type="NCBI Taxonomy" id="31234"/>
    <lineage>
        <taxon>Eukaryota</taxon>
        <taxon>Metazoa</taxon>
        <taxon>Ecdysozoa</taxon>
        <taxon>Nematoda</taxon>
        <taxon>Chromadorea</taxon>
        <taxon>Rhabditida</taxon>
        <taxon>Rhabditina</taxon>
        <taxon>Rhabditomorpha</taxon>
        <taxon>Rhabditoidea</taxon>
        <taxon>Rhabditidae</taxon>
        <taxon>Peloderinae</taxon>
        <taxon>Caenorhabditis</taxon>
    </lineage>
</organism>
<evidence type="ECO:0000256" key="5">
    <source>
        <dbReference type="PROSITE-ProRule" id="PRU00125"/>
    </source>
</evidence>
<name>A0A6A5HPP0_CAERE</name>
<reference evidence="7 8" key="1">
    <citation type="submission" date="2019-12" db="EMBL/GenBank/DDBJ databases">
        <title>Chromosome-level assembly of the Caenorhabditis remanei genome.</title>
        <authorList>
            <person name="Teterina A.A."/>
            <person name="Willis J.H."/>
            <person name="Phillips P.C."/>
        </authorList>
    </citation>
    <scope>NUCLEOTIDE SEQUENCE [LARGE SCALE GENOMIC DNA]</scope>
    <source>
        <strain evidence="7 8">PX506</strain>
        <tissue evidence="7">Whole organism</tissue>
    </source>
</reference>
<dbReference type="AlphaFoldDB" id="A0A6A5HPP0"/>
<dbReference type="Pfam" id="PF00412">
    <property type="entry name" value="LIM"/>
    <property type="match status" value="1"/>
</dbReference>
<dbReference type="PANTHER" id="PTHR24205">
    <property type="entry name" value="FOUR AND A HALF LIM DOMAINS PROTEIN"/>
    <property type="match status" value="1"/>
</dbReference>
<dbReference type="EMBL" id="WUAV01000001">
    <property type="protein sequence ID" value="KAF1769605.1"/>
    <property type="molecule type" value="Genomic_DNA"/>
</dbReference>
<gene>
    <name evidence="7" type="ORF">GCK72_001422</name>
</gene>
<evidence type="ECO:0000256" key="3">
    <source>
        <dbReference type="ARBA" id="ARBA00022833"/>
    </source>
</evidence>
<evidence type="ECO:0000256" key="4">
    <source>
        <dbReference type="ARBA" id="ARBA00023038"/>
    </source>
</evidence>
<evidence type="ECO:0000313" key="7">
    <source>
        <dbReference type="EMBL" id="KAF1769605.1"/>
    </source>
</evidence>
<dbReference type="KEGG" id="crq:GCK72_001422"/>
<evidence type="ECO:0000259" key="6">
    <source>
        <dbReference type="PROSITE" id="PS50023"/>
    </source>
</evidence>
<dbReference type="PANTHER" id="PTHR24205:SF16">
    <property type="entry name" value="GH01042P-RELATED"/>
    <property type="match status" value="1"/>
</dbReference>
<protein>
    <recommendedName>
        <fullName evidence="6">LIM zinc-binding domain-containing protein</fullName>
    </recommendedName>
</protein>
<dbReference type="GO" id="GO:0005634">
    <property type="term" value="C:nucleus"/>
    <property type="evidence" value="ECO:0007669"/>
    <property type="project" value="TreeGrafter"/>
</dbReference>
<dbReference type="PROSITE" id="PS50023">
    <property type="entry name" value="LIM_DOMAIN_2"/>
    <property type="match status" value="1"/>
</dbReference>
<accession>A0A6A5HPP0</accession>
<dbReference type="GeneID" id="9816201"/>
<dbReference type="GO" id="GO:0046872">
    <property type="term" value="F:metal ion binding"/>
    <property type="evidence" value="ECO:0007669"/>
    <property type="project" value="UniProtKB-KW"/>
</dbReference>
<dbReference type="CTD" id="9816201"/>
<keyword evidence="3 5" id="KW-0862">Zinc</keyword>
<keyword evidence="4 5" id="KW-0440">LIM domain</keyword>
<dbReference type="SUPFAM" id="SSF57716">
    <property type="entry name" value="Glucocorticoid receptor-like (DNA-binding domain)"/>
    <property type="match status" value="1"/>
</dbReference>
<evidence type="ECO:0000256" key="1">
    <source>
        <dbReference type="ARBA" id="ARBA00022723"/>
    </source>
</evidence>
<dbReference type="Gene3D" id="2.10.110.10">
    <property type="entry name" value="Cysteine Rich Protein"/>
    <property type="match status" value="1"/>
</dbReference>
<dbReference type="SMART" id="SM00132">
    <property type="entry name" value="LIM"/>
    <property type="match status" value="1"/>
</dbReference>
<dbReference type="RefSeq" id="XP_053591603.1">
    <property type="nucleotide sequence ID" value="XM_053722958.1"/>
</dbReference>